<evidence type="ECO:0000313" key="4">
    <source>
        <dbReference type="Proteomes" id="UP000008556"/>
    </source>
</evidence>
<evidence type="ECO:0000313" key="3">
    <source>
        <dbReference type="EMBL" id="ABX68259.1"/>
    </source>
</evidence>
<dbReference type="Proteomes" id="UP000008556">
    <property type="component" value="Chromosome"/>
</dbReference>
<reference evidence="3 4" key="1">
    <citation type="submission" date="2007-11" db="EMBL/GenBank/DDBJ databases">
        <authorList>
            <consortium name="The Salmonella enterica serovar Paratyphi B Genome Sequencing Project"/>
            <person name="McClelland M."/>
            <person name="Sanderson E.K."/>
            <person name="Porwollik S."/>
            <person name="Spieth J."/>
            <person name="Clifton W.S."/>
            <person name="Fulton R."/>
            <person name="Cordes M."/>
            <person name="Wollam A."/>
            <person name="Shah N."/>
            <person name="Pepin K."/>
            <person name="Bhonagiri V."/>
            <person name="Nash W."/>
            <person name="Johnson M."/>
            <person name="Thiruvilangam P."/>
            <person name="Wilson R."/>
        </authorList>
    </citation>
    <scope>NUCLEOTIDE SEQUENCE [LARGE SCALE GENOMIC DNA]</scope>
    <source>
        <strain evidence="4">ATCC BAA-1250 / SPB7</strain>
    </source>
</reference>
<dbReference type="AlphaFoldDB" id="A0A6C6Z4J1"/>
<dbReference type="EMBL" id="CP000886">
    <property type="protein sequence ID" value="ABX68259.1"/>
    <property type="molecule type" value="Genomic_DNA"/>
</dbReference>
<keyword evidence="1" id="KW-1133">Transmembrane helix</keyword>
<name>A0A6C6Z4J1_SALPB</name>
<proteinExistence type="predicted"/>
<dbReference type="Pfam" id="PF06889">
    <property type="entry name" value="DUF1266"/>
    <property type="match status" value="1"/>
</dbReference>
<evidence type="ECO:0000259" key="2">
    <source>
        <dbReference type="Pfam" id="PF06889"/>
    </source>
</evidence>
<dbReference type="InterPro" id="IPR009677">
    <property type="entry name" value="DUF1266"/>
</dbReference>
<gene>
    <name evidence="3" type="ordered locus">SPAB_02895</name>
</gene>
<protein>
    <recommendedName>
        <fullName evidence="2">DUF1266 domain-containing protein</fullName>
    </recommendedName>
</protein>
<feature type="domain" description="DUF1266" evidence="2">
    <location>
        <begin position="76"/>
        <end position="251"/>
    </location>
</feature>
<keyword evidence="1" id="KW-0812">Transmembrane</keyword>
<keyword evidence="1" id="KW-0472">Membrane</keyword>
<feature type="transmembrane region" description="Helical" evidence="1">
    <location>
        <begin position="12"/>
        <end position="32"/>
    </location>
</feature>
<dbReference type="KEGG" id="spq:SPAB_02895"/>
<accession>A0A6C6Z4J1</accession>
<sequence>MFFRLIIYCDLALLYSILVFNCVFICGVNIFWRFIMDKESQYLLFALSSPMEVLNEDCLPSHSSPKMYLGVKRFDLESSWGIENRDELLQTISRMTDDGHATQLEWLYRRWFRYAPQEWQEYTDALDEGDRIYARFVADTAVCCGEGGIRSWDYVRMGFLCRMGVLNEWLTEEESLWLQSRIQLRALSYYSGWLPYFSAYYTGRLYWQLRNGDNLPLLRETFARKEFDDAGRRMMNKLIAGKDSFYATLPWRYLPHYPECPDTLQEVSDL</sequence>
<organism evidence="3 4">
    <name type="scientific">Salmonella paratyphi B (strain ATCC BAA-1250 / SPB7)</name>
    <dbReference type="NCBI Taxonomy" id="1016998"/>
    <lineage>
        <taxon>Bacteria</taxon>
        <taxon>Pseudomonadati</taxon>
        <taxon>Pseudomonadota</taxon>
        <taxon>Gammaproteobacteria</taxon>
        <taxon>Enterobacterales</taxon>
        <taxon>Enterobacteriaceae</taxon>
        <taxon>Salmonella</taxon>
    </lineage>
</organism>
<evidence type="ECO:0000256" key="1">
    <source>
        <dbReference type="SAM" id="Phobius"/>
    </source>
</evidence>